<evidence type="ECO:0000313" key="3">
    <source>
        <dbReference type="EMBL" id="APH05608.1"/>
    </source>
</evidence>
<keyword evidence="2" id="KW-0732">Signal</keyword>
<evidence type="ECO:0008006" key="5">
    <source>
        <dbReference type="Google" id="ProtNLM"/>
    </source>
</evidence>
<dbReference type="InterPro" id="IPR027304">
    <property type="entry name" value="Trigger_fact/SurA_dom_sf"/>
</dbReference>
<dbReference type="OrthoDB" id="4775280at2"/>
<dbReference type="Gene3D" id="1.10.4030.10">
    <property type="entry name" value="Porin chaperone SurA, peptide-binding domain"/>
    <property type="match status" value="1"/>
</dbReference>
<evidence type="ECO:0000313" key="4">
    <source>
        <dbReference type="Proteomes" id="UP000181936"/>
    </source>
</evidence>
<dbReference type="PANTHER" id="PTHR47245:SF2">
    <property type="entry name" value="PEPTIDYL-PROLYL CIS-TRANS ISOMERASE HP_0175-RELATED"/>
    <property type="match status" value="1"/>
</dbReference>
<evidence type="ECO:0000256" key="2">
    <source>
        <dbReference type="SAM" id="SignalP"/>
    </source>
</evidence>
<protein>
    <recommendedName>
        <fullName evidence="5">Peptidylprolyl isomerase</fullName>
    </recommendedName>
</protein>
<sequence length="252" mass="28495">MKKLMATLLMALFALTLAACNNDEEKEKETSEETAQSDTASEEEAVDPEEVQKKLEEQKVEEDLVVAVVNGKEIKGGEYNNTLALFQSNALGQGQDVTTDEMTKQIKESTLDFIVGQALIMQEVEKKGYEATEEEINEQLETQKAGFENDEAFEAALKESNLTIDDLKAQIEDNVKITQYLDHDINVEDVTDEEVKKFYDSLVEANGESEETPKYEDVKDTLKNNLQQQKEQKQISTRIAELKKESEIELKI</sequence>
<dbReference type="SUPFAM" id="SSF109998">
    <property type="entry name" value="Triger factor/SurA peptide-binding domain-like"/>
    <property type="match status" value="1"/>
</dbReference>
<dbReference type="STRING" id="1547283.A9C19_13075"/>
<gene>
    <name evidence="3" type="ORF">A9C19_13075</name>
</gene>
<dbReference type="AlphaFoldDB" id="A0A1L3MTD3"/>
<keyword evidence="4" id="KW-1185">Reference proteome</keyword>
<dbReference type="InterPro" id="IPR050245">
    <property type="entry name" value="PrsA_foldase"/>
</dbReference>
<reference evidence="3 4" key="1">
    <citation type="journal article" date="2016" name="Sci. Rep.">
        <title>Complete genome sequence and transcriptomic analysis of a novel marine strain Bacillus weihaiensis reveals the mechanism of brown algae degradation.</title>
        <authorList>
            <person name="Zhu Y."/>
            <person name="Chen P."/>
            <person name="Bao Y."/>
            <person name="Men Y."/>
            <person name="Zeng Y."/>
            <person name="Yang J."/>
            <person name="Sun J."/>
            <person name="Sun Y."/>
        </authorList>
    </citation>
    <scope>NUCLEOTIDE SEQUENCE [LARGE SCALE GENOMIC DNA]</scope>
    <source>
        <strain evidence="3 4">Alg07</strain>
    </source>
</reference>
<dbReference type="RefSeq" id="WP_072580401.1">
    <property type="nucleotide sequence ID" value="NZ_CP016020.1"/>
</dbReference>
<name>A0A1L3MTD3_9BACI</name>
<feature type="signal peptide" evidence="2">
    <location>
        <begin position="1"/>
        <end position="18"/>
    </location>
</feature>
<evidence type="ECO:0000256" key="1">
    <source>
        <dbReference type="SAM" id="MobiDB-lite"/>
    </source>
</evidence>
<dbReference type="EMBL" id="CP016020">
    <property type="protein sequence ID" value="APH05608.1"/>
    <property type="molecule type" value="Genomic_DNA"/>
</dbReference>
<dbReference type="Pfam" id="PF13624">
    <property type="entry name" value="SurA_N_3"/>
    <property type="match status" value="1"/>
</dbReference>
<dbReference type="Proteomes" id="UP000181936">
    <property type="component" value="Chromosome"/>
</dbReference>
<dbReference type="PROSITE" id="PS51257">
    <property type="entry name" value="PROKAR_LIPOPROTEIN"/>
    <property type="match status" value="1"/>
</dbReference>
<dbReference type="PANTHER" id="PTHR47245">
    <property type="entry name" value="PEPTIDYLPROLYL ISOMERASE"/>
    <property type="match status" value="1"/>
</dbReference>
<feature type="compositionally biased region" description="Acidic residues" evidence="1">
    <location>
        <begin position="40"/>
        <end position="49"/>
    </location>
</feature>
<feature type="chain" id="PRO_5039559441" description="Peptidylprolyl isomerase" evidence="2">
    <location>
        <begin position="19"/>
        <end position="252"/>
    </location>
</feature>
<accession>A0A1L3MTD3</accession>
<proteinExistence type="predicted"/>
<organism evidence="3 4">
    <name type="scientific">Bacillus weihaiensis</name>
    <dbReference type="NCBI Taxonomy" id="1547283"/>
    <lineage>
        <taxon>Bacteria</taxon>
        <taxon>Bacillati</taxon>
        <taxon>Bacillota</taxon>
        <taxon>Bacilli</taxon>
        <taxon>Bacillales</taxon>
        <taxon>Bacillaceae</taxon>
        <taxon>Bacillus</taxon>
    </lineage>
</organism>
<feature type="region of interest" description="Disordered" evidence="1">
    <location>
        <begin position="23"/>
        <end position="57"/>
    </location>
</feature>
<dbReference type="KEGG" id="bwh:A9C19_13075"/>